<dbReference type="EMBL" id="JAANYQ010000002">
    <property type="protein sequence ID" value="KAF4126126.1"/>
    <property type="molecule type" value="Genomic_DNA"/>
</dbReference>
<dbReference type="GeneID" id="55967602"/>
<organism evidence="1 2">
    <name type="scientific">Geosmithia morbida</name>
    <dbReference type="NCBI Taxonomy" id="1094350"/>
    <lineage>
        <taxon>Eukaryota</taxon>
        <taxon>Fungi</taxon>
        <taxon>Dikarya</taxon>
        <taxon>Ascomycota</taxon>
        <taxon>Pezizomycotina</taxon>
        <taxon>Sordariomycetes</taxon>
        <taxon>Hypocreomycetidae</taxon>
        <taxon>Hypocreales</taxon>
        <taxon>Bionectriaceae</taxon>
        <taxon>Geosmithia</taxon>
    </lineage>
</organism>
<gene>
    <name evidence="1" type="ORF">GMORB2_1372</name>
</gene>
<dbReference type="Proteomes" id="UP000749293">
    <property type="component" value="Unassembled WGS sequence"/>
</dbReference>
<dbReference type="RefSeq" id="XP_035324778.1">
    <property type="nucleotide sequence ID" value="XM_035463354.1"/>
</dbReference>
<evidence type="ECO:0000313" key="2">
    <source>
        <dbReference type="Proteomes" id="UP000749293"/>
    </source>
</evidence>
<sequence>MSAALTPVCLGVTIRSLGIARPPSPDPNKAG</sequence>
<comment type="caution">
    <text evidence="1">The sequence shown here is derived from an EMBL/GenBank/DDBJ whole genome shotgun (WGS) entry which is preliminary data.</text>
</comment>
<reference evidence="1" key="1">
    <citation type="submission" date="2020-03" db="EMBL/GenBank/DDBJ databases">
        <title>Site-based positive gene gene selection in Geosmithia morbida across the United States reveals a broad range of putative effectors and factors for local host and environmental adapation.</title>
        <authorList>
            <person name="Onufrak A."/>
            <person name="Murdoch R.W."/>
            <person name="Gazis R."/>
            <person name="Huff M."/>
            <person name="Staton M."/>
            <person name="Klingeman W."/>
            <person name="Hadziabdic D."/>
        </authorList>
    </citation>
    <scope>NUCLEOTIDE SEQUENCE</scope>
    <source>
        <strain evidence="1">1262</strain>
    </source>
</reference>
<accession>A0A9P4YZW7</accession>
<keyword evidence="2" id="KW-1185">Reference proteome</keyword>
<protein>
    <submittedName>
        <fullName evidence="1">Uncharacterized protein</fullName>
    </submittedName>
</protein>
<dbReference type="AlphaFoldDB" id="A0A9P4YZW7"/>
<name>A0A9P4YZW7_9HYPO</name>
<evidence type="ECO:0000313" key="1">
    <source>
        <dbReference type="EMBL" id="KAF4126126.1"/>
    </source>
</evidence>
<proteinExistence type="predicted"/>